<feature type="active site" evidence="2">
    <location>
        <position position="251"/>
    </location>
</feature>
<feature type="domain" description="Aldehyde dehydrogenase" evidence="4">
    <location>
        <begin position="26"/>
        <end position="475"/>
    </location>
</feature>
<dbReference type="InterPro" id="IPR015590">
    <property type="entry name" value="Aldehyde_DH_dom"/>
</dbReference>
<evidence type="ECO:0000256" key="2">
    <source>
        <dbReference type="PROSITE-ProRule" id="PRU10007"/>
    </source>
</evidence>
<accession>A0ABP8H8N1</accession>
<comment type="caution">
    <text evidence="5">The sequence shown here is derived from an EMBL/GenBank/DDBJ whole genome shotgun (WGS) entry which is preliminary data.</text>
</comment>
<dbReference type="InterPro" id="IPR016160">
    <property type="entry name" value="Ald_DH_CS_CYS"/>
</dbReference>
<gene>
    <name evidence="5" type="ORF">GCM10023144_29710</name>
</gene>
<dbReference type="Proteomes" id="UP001501671">
    <property type="component" value="Unassembled WGS sequence"/>
</dbReference>
<evidence type="ECO:0000313" key="6">
    <source>
        <dbReference type="Proteomes" id="UP001501671"/>
    </source>
</evidence>
<organism evidence="5 6">
    <name type="scientific">Pigmentiphaga soli</name>
    <dbReference type="NCBI Taxonomy" id="1007095"/>
    <lineage>
        <taxon>Bacteria</taxon>
        <taxon>Pseudomonadati</taxon>
        <taxon>Pseudomonadota</taxon>
        <taxon>Betaproteobacteria</taxon>
        <taxon>Burkholderiales</taxon>
        <taxon>Alcaligenaceae</taxon>
        <taxon>Pigmentiphaga</taxon>
    </lineage>
</organism>
<evidence type="ECO:0000259" key="4">
    <source>
        <dbReference type="Pfam" id="PF00171"/>
    </source>
</evidence>
<dbReference type="PANTHER" id="PTHR11699">
    <property type="entry name" value="ALDEHYDE DEHYDROGENASE-RELATED"/>
    <property type="match status" value="1"/>
</dbReference>
<reference evidence="6" key="1">
    <citation type="journal article" date="2019" name="Int. J. Syst. Evol. Microbiol.">
        <title>The Global Catalogue of Microorganisms (GCM) 10K type strain sequencing project: providing services to taxonomists for standard genome sequencing and annotation.</title>
        <authorList>
            <consortium name="The Broad Institute Genomics Platform"/>
            <consortium name="The Broad Institute Genome Sequencing Center for Infectious Disease"/>
            <person name="Wu L."/>
            <person name="Ma J."/>
        </authorList>
    </citation>
    <scope>NUCLEOTIDE SEQUENCE [LARGE SCALE GENOMIC DNA]</scope>
    <source>
        <strain evidence="6">JCM 17666</strain>
    </source>
</reference>
<dbReference type="InterPro" id="IPR016162">
    <property type="entry name" value="Ald_DH_N"/>
</dbReference>
<dbReference type="RefSeq" id="WP_345250642.1">
    <property type="nucleotide sequence ID" value="NZ_BAABFO010000014.1"/>
</dbReference>
<name>A0ABP8H8N1_9BURK</name>
<proteinExistence type="inferred from homology"/>
<comment type="similarity">
    <text evidence="3">Belongs to the aldehyde dehydrogenase family.</text>
</comment>
<sequence>MDTAEHYINGRWLSAIDGPGRFGIAVDPATGEPAARFAEGGAAEACAAVDAASRAFAATAWAHSPRLRAEVLTGFAQRLEARADRVADALVRLNGKLRREARAEVAAGVSELHYYAGLARNLFGRVLEVEPGCFSSLEREPAGVAVAIVPWNGPVTLLIRSLAPAMAAGCASIVKPASQTAWVTRLVLEALFEDTRVAPGIVNVVVESGADAARALCASPQVDVISFTGSTAVGKSIAAAASQTLARLSLELGGKAPGIVFDDCDLDATVAGVAAGALILAGQQCTALSRVLVQDSVYDSFAPRLAAALRAVRVGPGMDPASGMGSLIDVRNRDRIDALVAQAERSERVLVRGRVPGGALARGAFIEPSLVEVEDLQSRFVQEELFGPLLVIERFADEADALRRANATSYGLAASVWTRDALKARRVAGRLRFGTVWANAHNKLFPEAETGGHHASGYGRLHGVEGLNDFLATKHYYFEQ</sequence>
<dbReference type="InterPro" id="IPR016161">
    <property type="entry name" value="Ald_DH/histidinol_DH"/>
</dbReference>
<dbReference type="InterPro" id="IPR016163">
    <property type="entry name" value="Ald_DH_C"/>
</dbReference>
<keyword evidence="1 3" id="KW-0560">Oxidoreductase</keyword>
<evidence type="ECO:0000313" key="5">
    <source>
        <dbReference type="EMBL" id="GAA4335910.1"/>
    </source>
</evidence>
<dbReference type="Gene3D" id="3.40.605.10">
    <property type="entry name" value="Aldehyde Dehydrogenase, Chain A, domain 1"/>
    <property type="match status" value="1"/>
</dbReference>
<evidence type="ECO:0000256" key="3">
    <source>
        <dbReference type="RuleBase" id="RU003345"/>
    </source>
</evidence>
<evidence type="ECO:0000256" key="1">
    <source>
        <dbReference type="ARBA" id="ARBA00023002"/>
    </source>
</evidence>
<dbReference type="Gene3D" id="3.40.309.10">
    <property type="entry name" value="Aldehyde Dehydrogenase, Chain A, domain 2"/>
    <property type="match status" value="1"/>
</dbReference>
<protein>
    <submittedName>
        <fullName evidence="5">Aldehyde dehydrogenase family protein</fullName>
    </submittedName>
</protein>
<dbReference type="InterPro" id="IPR029510">
    <property type="entry name" value="Ald_DH_CS_GLU"/>
</dbReference>
<dbReference type="PROSITE" id="PS00070">
    <property type="entry name" value="ALDEHYDE_DEHYDR_CYS"/>
    <property type="match status" value="1"/>
</dbReference>
<dbReference type="EMBL" id="BAABFO010000014">
    <property type="protein sequence ID" value="GAA4335910.1"/>
    <property type="molecule type" value="Genomic_DNA"/>
</dbReference>
<keyword evidence="6" id="KW-1185">Reference proteome</keyword>
<dbReference type="PROSITE" id="PS00687">
    <property type="entry name" value="ALDEHYDE_DEHYDR_GLU"/>
    <property type="match status" value="1"/>
</dbReference>
<dbReference type="Pfam" id="PF00171">
    <property type="entry name" value="Aldedh"/>
    <property type="match status" value="1"/>
</dbReference>
<dbReference type="SUPFAM" id="SSF53720">
    <property type="entry name" value="ALDH-like"/>
    <property type="match status" value="1"/>
</dbReference>